<sequence length="99" mass="11433">MKKNQEQWIDEVMGSLQGIQPAEGNPYLHTRILARLQQNPARQSVQVKWVYTVAIAFTVMLLLNVMGWNMSFSNDEQDSVDIETVINEYELENNYTSLP</sequence>
<dbReference type="RefSeq" id="WP_182801955.1">
    <property type="nucleotide sequence ID" value="NZ_CP060007.1"/>
</dbReference>
<protein>
    <submittedName>
        <fullName evidence="2">Uncharacterized protein</fullName>
    </submittedName>
</protein>
<accession>A0A7G5XDZ0</accession>
<feature type="transmembrane region" description="Helical" evidence="1">
    <location>
        <begin position="49"/>
        <end position="68"/>
    </location>
</feature>
<keyword evidence="3" id="KW-1185">Reference proteome</keyword>
<dbReference type="AlphaFoldDB" id="A0A7G5XDZ0"/>
<dbReference type="Proteomes" id="UP000515344">
    <property type="component" value="Chromosome"/>
</dbReference>
<evidence type="ECO:0000256" key="1">
    <source>
        <dbReference type="SAM" id="Phobius"/>
    </source>
</evidence>
<name>A0A7G5XDZ0_9BACT</name>
<proteinExistence type="predicted"/>
<evidence type="ECO:0000313" key="2">
    <source>
        <dbReference type="EMBL" id="QNA43693.1"/>
    </source>
</evidence>
<gene>
    <name evidence="2" type="ORF">H4075_16640</name>
</gene>
<keyword evidence="1" id="KW-0472">Membrane</keyword>
<keyword evidence="1" id="KW-1133">Transmembrane helix</keyword>
<evidence type="ECO:0000313" key="3">
    <source>
        <dbReference type="Proteomes" id="UP000515344"/>
    </source>
</evidence>
<organism evidence="2 3">
    <name type="scientific">Lacibacter sediminis</name>
    <dbReference type="NCBI Taxonomy" id="2760713"/>
    <lineage>
        <taxon>Bacteria</taxon>
        <taxon>Pseudomonadati</taxon>
        <taxon>Bacteroidota</taxon>
        <taxon>Chitinophagia</taxon>
        <taxon>Chitinophagales</taxon>
        <taxon>Chitinophagaceae</taxon>
        <taxon>Lacibacter</taxon>
    </lineage>
</organism>
<dbReference type="KEGG" id="lacs:H4075_16640"/>
<dbReference type="EMBL" id="CP060007">
    <property type="protein sequence ID" value="QNA43693.1"/>
    <property type="molecule type" value="Genomic_DNA"/>
</dbReference>
<reference evidence="3" key="1">
    <citation type="submission" date="2020-08" db="EMBL/GenBank/DDBJ databases">
        <title>Lacibacter sp. S13-6-6 genome sequencing.</title>
        <authorList>
            <person name="Jin L."/>
        </authorList>
    </citation>
    <scope>NUCLEOTIDE SEQUENCE [LARGE SCALE GENOMIC DNA]</scope>
    <source>
        <strain evidence="3">S13-6-6</strain>
    </source>
</reference>
<keyword evidence="1" id="KW-0812">Transmembrane</keyword>